<dbReference type="Proteomes" id="UP000243579">
    <property type="component" value="Unassembled WGS sequence"/>
</dbReference>
<reference evidence="1 2" key="1">
    <citation type="journal article" date="2014" name="Genome Biol. Evol.">
        <title>The secreted proteins of Achlya hypogyna and Thraustotheca clavata identify the ancestral oomycete secretome and reveal gene acquisitions by horizontal gene transfer.</title>
        <authorList>
            <person name="Misner I."/>
            <person name="Blouin N."/>
            <person name="Leonard G."/>
            <person name="Richards T.A."/>
            <person name="Lane C.E."/>
        </authorList>
    </citation>
    <scope>NUCLEOTIDE SEQUENCE [LARGE SCALE GENOMIC DNA]</scope>
    <source>
        <strain evidence="1 2">ATCC 48635</strain>
    </source>
</reference>
<organism evidence="1 2">
    <name type="scientific">Achlya hypogyna</name>
    <name type="common">Oomycete</name>
    <name type="synonym">Protoachlya hypogyna</name>
    <dbReference type="NCBI Taxonomy" id="1202772"/>
    <lineage>
        <taxon>Eukaryota</taxon>
        <taxon>Sar</taxon>
        <taxon>Stramenopiles</taxon>
        <taxon>Oomycota</taxon>
        <taxon>Saprolegniomycetes</taxon>
        <taxon>Saprolegniales</taxon>
        <taxon>Achlyaceae</taxon>
        <taxon>Achlya</taxon>
    </lineage>
</organism>
<proteinExistence type="predicted"/>
<comment type="caution">
    <text evidence="1">The sequence shown here is derived from an EMBL/GenBank/DDBJ whole genome shotgun (WGS) entry which is preliminary data.</text>
</comment>
<evidence type="ECO:0000313" key="2">
    <source>
        <dbReference type="Proteomes" id="UP000243579"/>
    </source>
</evidence>
<keyword evidence="2" id="KW-1185">Reference proteome</keyword>
<evidence type="ECO:0000313" key="1">
    <source>
        <dbReference type="EMBL" id="OQR91537.1"/>
    </source>
</evidence>
<gene>
    <name evidence="1" type="ORF">ACHHYP_04599</name>
</gene>
<dbReference type="AlphaFoldDB" id="A0A1V9Z0T6"/>
<dbReference type="EMBL" id="JNBR01000519">
    <property type="protein sequence ID" value="OQR91537.1"/>
    <property type="molecule type" value="Genomic_DNA"/>
</dbReference>
<name>A0A1V9Z0T6_ACHHY</name>
<sequence>MGLDAHGVYYPCKISEAELYRRCDSEPLGVFIIRQRWQLFGLILRLPAAAPASAAMVSFFNASSEAKFAGRTKWTLPVVLNKDLQGLSPPKALVNIGDLQALHALAQDRLRWKKLVTTVVDSHGRGQKRRQDAAFAQDVDLNSTAQATAVDAARTAPLRRIRRVGRFTPSRLAAVAEASRRMDV</sequence>
<dbReference type="OrthoDB" id="127615at2759"/>
<protein>
    <submittedName>
        <fullName evidence="1">Uncharacterized protein</fullName>
    </submittedName>
</protein>
<accession>A0A1V9Z0T6</accession>